<name>A0A7J3VUJ9_CALS0</name>
<feature type="coiled-coil region" evidence="1">
    <location>
        <begin position="36"/>
        <end position="63"/>
    </location>
</feature>
<dbReference type="EMBL" id="DRXH01000173">
    <property type="protein sequence ID" value="HHM44638.1"/>
    <property type="molecule type" value="Genomic_DNA"/>
</dbReference>
<gene>
    <name evidence="2" type="ORF">ENM31_05020</name>
</gene>
<sequence>MAEEDAKAEILDKVEKLYSAVNRIRFYREVAMDDKISDLLTEAEKLRTEMKLSEQEVEKLADDLDEFYISGSSSYGDLDPISHWVNVVYGRLSKP</sequence>
<proteinExistence type="predicted"/>
<dbReference type="AlphaFoldDB" id="A0A7J3VUJ9"/>
<accession>A0A7J3VUJ9</accession>
<organism evidence="2">
    <name type="scientific">Caldiarchaeum subterraneum</name>
    <dbReference type="NCBI Taxonomy" id="311458"/>
    <lineage>
        <taxon>Archaea</taxon>
        <taxon>Nitrososphaerota</taxon>
        <taxon>Candidatus Caldarchaeales</taxon>
        <taxon>Candidatus Caldarchaeaceae</taxon>
        <taxon>Candidatus Caldarchaeum</taxon>
    </lineage>
</organism>
<evidence type="ECO:0000313" key="2">
    <source>
        <dbReference type="EMBL" id="HHM44638.1"/>
    </source>
</evidence>
<protein>
    <submittedName>
        <fullName evidence="2">Uncharacterized protein</fullName>
    </submittedName>
</protein>
<evidence type="ECO:0000256" key="1">
    <source>
        <dbReference type="SAM" id="Coils"/>
    </source>
</evidence>
<comment type="caution">
    <text evidence="2">The sequence shown here is derived from an EMBL/GenBank/DDBJ whole genome shotgun (WGS) entry which is preliminary data.</text>
</comment>
<reference evidence="2" key="1">
    <citation type="journal article" date="2020" name="mSystems">
        <title>Genome- and Community-Level Interaction Insights into Carbon Utilization and Element Cycling Functions of Hydrothermarchaeota in Hydrothermal Sediment.</title>
        <authorList>
            <person name="Zhou Z."/>
            <person name="Liu Y."/>
            <person name="Xu W."/>
            <person name="Pan J."/>
            <person name="Luo Z.H."/>
            <person name="Li M."/>
        </authorList>
    </citation>
    <scope>NUCLEOTIDE SEQUENCE [LARGE SCALE GENOMIC DNA]</scope>
    <source>
        <strain evidence="2">SpSt-1074</strain>
    </source>
</reference>
<keyword evidence="1" id="KW-0175">Coiled coil</keyword>